<dbReference type="Proteomes" id="UP000694287">
    <property type="component" value="Unassembled WGS sequence"/>
</dbReference>
<dbReference type="Pfam" id="PF00535">
    <property type="entry name" value="Glycos_transf_2"/>
    <property type="match status" value="1"/>
</dbReference>
<sequence length="295" mass="32105">MTLHVVVPYWGDPGHLFGAVASVRAQSTSDWLLTIVDDGYPGTAAAEHVGALADPRIDYTRNPERLGPNGNTYRASRLVQGEYLCMMGHDDLLEPGYAELVVARMEADPAVVVVQPGVTVIDEDGAVRGGLADRVKAAIAPGAKAPVTLDGETAARSLLAGNWLYTPSLTYRASAVEKVPFHPGIDAIHDLAFVLDLLLDGGVLAVDPTPAFRYRRHRSSDSSQRARDGIRFEQEQRYFGEVAEELRARGWTRAERAARLHLFSRLHAAKVGVDLLAARDVARAGQVLRRAVRRV</sequence>
<accession>A0ABS6UXX4</accession>
<reference evidence="2 3" key="1">
    <citation type="submission" date="2020-11" db="EMBL/GenBank/DDBJ databases">
        <title>Pseudonocardia abyssalis sp. nov. and Pseudonocardia oceani sp. nov., description and phylogenomic analysis of two novel actinomycetes isolated from the deep Southern Ocean.</title>
        <authorList>
            <person name="Parra J."/>
        </authorList>
    </citation>
    <scope>NUCLEOTIDE SEQUENCE [LARGE SCALE GENOMIC DNA]</scope>
    <source>
        <strain evidence="2 3">KRD-168</strain>
    </source>
</reference>
<evidence type="ECO:0000313" key="2">
    <source>
        <dbReference type="EMBL" id="MBW0137123.1"/>
    </source>
</evidence>
<dbReference type="EMBL" id="JADQDK010000001">
    <property type="protein sequence ID" value="MBW0137123.1"/>
    <property type="molecule type" value="Genomic_DNA"/>
</dbReference>
<dbReference type="RefSeq" id="WP_218601968.1">
    <property type="nucleotide sequence ID" value="NZ_JADQDJ010000042.1"/>
</dbReference>
<keyword evidence="3" id="KW-1185">Reference proteome</keyword>
<name>A0ABS6UXX4_9PSEU</name>
<proteinExistence type="predicted"/>
<organism evidence="2 3">
    <name type="scientific">Pseudonocardia abyssalis</name>
    <dbReference type="NCBI Taxonomy" id="2792008"/>
    <lineage>
        <taxon>Bacteria</taxon>
        <taxon>Bacillati</taxon>
        <taxon>Actinomycetota</taxon>
        <taxon>Actinomycetes</taxon>
        <taxon>Pseudonocardiales</taxon>
        <taxon>Pseudonocardiaceae</taxon>
        <taxon>Pseudonocardia</taxon>
    </lineage>
</organism>
<dbReference type="InterPro" id="IPR001173">
    <property type="entry name" value="Glyco_trans_2-like"/>
</dbReference>
<evidence type="ECO:0000259" key="1">
    <source>
        <dbReference type="Pfam" id="PF00535"/>
    </source>
</evidence>
<evidence type="ECO:0000313" key="3">
    <source>
        <dbReference type="Proteomes" id="UP000694287"/>
    </source>
</evidence>
<dbReference type="PANTHER" id="PTHR22916:SF3">
    <property type="entry name" value="UDP-GLCNAC:BETAGAL BETA-1,3-N-ACETYLGLUCOSAMINYLTRANSFERASE-LIKE PROTEIN 1"/>
    <property type="match status" value="1"/>
</dbReference>
<feature type="domain" description="Glycosyltransferase 2-like" evidence="1">
    <location>
        <begin position="5"/>
        <end position="124"/>
    </location>
</feature>
<dbReference type="PANTHER" id="PTHR22916">
    <property type="entry name" value="GLYCOSYLTRANSFERASE"/>
    <property type="match status" value="1"/>
</dbReference>
<protein>
    <submittedName>
        <fullName evidence="2">Glycosyltransferase</fullName>
    </submittedName>
</protein>
<comment type="caution">
    <text evidence="2">The sequence shown here is derived from an EMBL/GenBank/DDBJ whole genome shotgun (WGS) entry which is preliminary data.</text>
</comment>
<gene>
    <name evidence="2" type="ORF">I4I81_23080</name>
</gene>